<dbReference type="CDD" id="cd01335">
    <property type="entry name" value="Radical_SAM"/>
    <property type="match status" value="1"/>
</dbReference>
<comment type="similarity">
    <text evidence="13">Belongs to the methylthiotransferase family. MiaB subfamily.</text>
</comment>
<dbReference type="Pfam" id="PF04055">
    <property type="entry name" value="Radical_SAM"/>
    <property type="match status" value="1"/>
</dbReference>
<dbReference type="FunFam" id="3.40.50.12160:FF:000003">
    <property type="entry name" value="CDK5 regulatory subunit-associated protein 1"/>
    <property type="match status" value="1"/>
</dbReference>
<dbReference type="RefSeq" id="WP_075085696.1">
    <property type="nucleotide sequence ID" value="NZ_CP042912.1"/>
</dbReference>
<dbReference type="KEGG" id="mff:MFFC18_00900"/>
<feature type="binding site" evidence="13">
    <location>
        <position position="29"/>
    </location>
    <ligand>
        <name>[4Fe-4S] cluster</name>
        <dbReference type="ChEBI" id="CHEBI:49883"/>
        <label>1</label>
    </ligand>
</feature>
<dbReference type="Gene3D" id="3.80.30.20">
    <property type="entry name" value="tm_1862 like domain"/>
    <property type="match status" value="1"/>
</dbReference>
<feature type="domain" description="MTTase N-terminal" evidence="16">
    <location>
        <begin position="20"/>
        <end position="136"/>
    </location>
</feature>
<evidence type="ECO:0000313" key="18">
    <source>
        <dbReference type="EMBL" id="QEG20243.1"/>
    </source>
</evidence>
<dbReference type="FunFam" id="3.80.30.20:FF:000001">
    <property type="entry name" value="tRNA-2-methylthio-N(6)-dimethylallyladenosine synthase 2"/>
    <property type="match status" value="1"/>
</dbReference>
<comment type="subunit">
    <text evidence="13">Monomer.</text>
</comment>
<dbReference type="InterPro" id="IPR038135">
    <property type="entry name" value="Methylthiotransferase_N_sf"/>
</dbReference>
<protein>
    <recommendedName>
        <fullName evidence="10 13">tRNA-2-methylthio-N(6)-dimethylallyladenosine synthase</fullName>
        <ecNumber evidence="9 13">2.8.4.3</ecNumber>
    </recommendedName>
    <alternativeName>
        <fullName evidence="12 13">(Dimethylallyl)adenosine tRNA methylthiotransferase MiaB</fullName>
    </alternativeName>
    <alternativeName>
        <fullName evidence="11 13">tRNA-i(6)A37 methylthiotransferase</fullName>
    </alternativeName>
</protein>
<gene>
    <name evidence="13 18" type="primary">miaB</name>
    <name evidence="18" type="ORF">MFFC18_00900</name>
</gene>
<dbReference type="GO" id="GO:0046872">
    <property type="term" value="F:metal ion binding"/>
    <property type="evidence" value="ECO:0007669"/>
    <property type="project" value="UniProtKB-KW"/>
</dbReference>
<organism evidence="18 19">
    <name type="scientific">Mariniblastus fucicola</name>
    <dbReference type="NCBI Taxonomy" id="980251"/>
    <lineage>
        <taxon>Bacteria</taxon>
        <taxon>Pseudomonadati</taxon>
        <taxon>Planctomycetota</taxon>
        <taxon>Planctomycetia</taxon>
        <taxon>Pirellulales</taxon>
        <taxon>Pirellulaceae</taxon>
        <taxon>Mariniblastus</taxon>
    </lineage>
</organism>
<evidence type="ECO:0000256" key="7">
    <source>
        <dbReference type="ARBA" id="ARBA00023004"/>
    </source>
</evidence>
<dbReference type="OrthoDB" id="9805215at2"/>
<accession>A0A5B9PAV3</accession>
<name>A0A5B9PAV3_9BACT</name>
<evidence type="ECO:0000259" key="17">
    <source>
        <dbReference type="PROSITE" id="PS51918"/>
    </source>
</evidence>
<keyword evidence="2 13" id="KW-0004">4Fe-4S</keyword>
<dbReference type="EMBL" id="CP042912">
    <property type="protein sequence ID" value="QEG20243.1"/>
    <property type="molecule type" value="Genomic_DNA"/>
</dbReference>
<keyword evidence="6 13" id="KW-0479">Metal-binding</keyword>
<evidence type="ECO:0000259" key="16">
    <source>
        <dbReference type="PROSITE" id="PS51449"/>
    </source>
</evidence>
<feature type="region of interest" description="Disordered" evidence="14">
    <location>
        <begin position="426"/>
        <end position="447"/>
    </location>
</feature>
<dbReference type="HAMAP" id="MF_01864">
    <property type="entry name" value="tRNA_metthiotr_MiaB"/>
    <property type="match status" value="1"/>
</dbReference>
<comment type="subcellular location">
    <subcellularLocation>
        <location evidence="13">Cytoplasm</location>
    </subcellularLocation>
</comment>
<proteinExistence type="inferred from homology"/>
<comment type="cofactor">
    <cofactor evidence="13">
        <name>[4Fe-4S] cluster</name>
        <dbReference type="ChEBI" id="CHEBI:49883"/>
    </cofactor>
    <text evidence="13">Binds 2 [4Fe-4S] clusters. One cluster is coordinated with 3 cysteines and an exchangeable S-adenosyl-L-methionine.</text>
</comment>
<evidence type="ECO:0000256" key="14">
    <source>
        <dbReference type="SAM" id="MobiDB-lite"/>
    </source>
</evidence>
<dbReference type="InterPro" id="IPR007197">
    <property type="entry name" value="rSAM"/>
</dbReference>
<reference evidence="18 19" key="1">
    <citation type="submission" date="2019-08" db="EMBL/GenBank/DDBJ databases">
        <title>Deep-cultivation of Planctomycetes and their phenomic and genomic characterization uncovers novel biology.</title>
        <authorList>
            <person name="Wiegand S."/>
            <person name="Jogler M."/>
            <person name="Boedeker C."/>
            <person name="Pinto D."/>
            <person name="Vollmers J."/>
            <person name="Rivas-Marin E."/>
            <person name="Kohn T."/>
            <person name="Peeters S.H."/>
            <person name="Heuer A."/>
            <person name="Rast P."/>
            <person name="Oberbeckmann S."/>
            <person name="Bunk B."/>
            <person name="Jeske O."/>
            <person name="Meyerdierks A."/>
            <person name="Storesund J.E."/>
            <person name="Kallscheuer N."/>
            <person name="Luecker S."/>
            <person name="Lage O.M."/>
            <person name="Pohl T."/>
            <person name="Merkel B.J."/>
            <person name="Hornburger P."/>
            <person name="Mueller R.-W."/>
            <person name="Bruemmer F."/>
            <person name="Labrenz M."/>
            <person name="Spormann A.M."/>
            <person name="Op den Camp H."/>
            <person name="Overmann J."/>
            <person name="Amann R."/>
            <person name="Jetten M.S.M."/>
            <person name="Mascher T."/>
            <person name="Medema M.H."/>
            <person name="Devos D.P."/>
            <person name="Kaster A.-K."/>
            <person name="Ovreas L."/>
            <person name="Rohde M."/>
            <person name="Galperin M.Y."/>
            <person name="Jogler C."/>
        </authorList>
    </citation>
    <scope>NUCLEOTIDE SEQUENCE [LARGE SCALE GENOMIC DNA]</scope>
    <source>
        <strain evidence="18 19">FC18</strain>
    </source>
</reference>
<dbReference type="NCBIfam" id="TIGR01574">
    <property type="entry name" value="miaB-methiolase"/>
    <property type="match status" value="1"/>
</dbReference>
<evidence type="ECO:0000256" key="1">
    <source>
        <dbReference type="ARBA" id="ARBA00003234"/>
    </source>
</evidence>
<dbReference type="SFLD" id="SFLDS00029">
    <property type="entry name" value="Radical_SAM"/>
    <property type="match status" value="1"/>
</dbReference>
<evidence type="ECO:0000256" key="11">
    <source>
        <dbReference type="ARBA" id="ARBA00080698"/>
    </source>
</evidence>
<evidence type="ECO:0000256" key="5">
    <source>
        <dbReference type="ARBA" id="ARBA00022691"/>
    </source>
</evidence>
<comment type="function">
    <text evidence="1 13">Catalyzes the methylthiolation of N6-(dimethylallyl)adenosine (i(6)A), leading to the formation of 2-methylthio-N6-(dimethylallyl)adenosine (ms(2)i(6)A) at position 37 in tRNAs that read codons beginning with uridine.</text>
</comment>
<comment type="catalytic activity">
    <reaction evidence="13">
        <text>N(6)-dimethylallyladenosine(37) in tRNA + (sulfur carrier)-SH + AH2 + 2 S-adenosyl-L-methionine = 2-methylsulfanyl-N(6)-dimethylallyladenosine(37) in tRNA + (sulfur carrier)-H + 5'-deoxyadenosine + L-methionine + A + S-adenosyl-L-homocysteine + 2 H(+)</text>
        <dbReference type="Rhea" id="RHEA:37067"/>
        <dbReference type="Rhea" id="RHEA-COMP:10375"/>
        <dbReference type="Rhea" id="RHEA-COMP:10376"/>
        <dbReference type="Rhea" id="RHEA-COMP:14737"/>
        <dbReference type="Rhea" id="RHEA-COMP:14739"/>
        <dbReference type="ChEBI" id="CHEBI:13193"/>
        <dbReference type="ChEBI" id="CHEBI:15378"/>
        <dbReference type="ChEBI" id="CHEBI:17319"/>
        <dbReference type="ChEBI" id="CHEBI:17499"/>
        <dbReference type="ChEBI" id="CHEBI:29917"/>
        <dbReference type="ChEBI" id="CHEBI:57844"/>
        <dbReference type="ChEBI" id="CHEBI:57856"/>
        <dbReference type="ChEBI" id="CHEBI:59789"/>
        <dbReference type="ChEBI" id="CHEBI:64428"/>
        <dbReference type="ChEBI" id="CHEBI:74415"/>
        <dbReference type="ChEBI" id="CHEBI:74417"/>
        <dbReference type="EC" id="2.8.4.3"/>
    </reaction>
</comment>
<evidence type="ECO:0000256" key="8">
    <source>
        <dbReference type="ARBA" id="ARBA00023014"/>
    </source>
</evidence>
<evidence type="ECO:0000256" key="6">
    <source>
        <dbReference type="ARBA" id="ARBA00022723"/>
    </source>
</evidence>
<keyword evidence="5 13" id="KW-0949">S-adenosyl-L-methionine</keyword>
<dbReference type="InterPro" id="IPR005839">
    <property type="entry name" value="Methylthiotransferase"/>
</dbReference>
<evidence type="ECO:0000256" key="10">
    <source>
        <dbReference type="ARBA" id="ARBA00068570"/>
    </source>
</evidence>
<feature type="domain" description="TRAM" evidence="15">
    <location>
        <begin position="409"/>
        <end position="491"/>
    </location>
</feature>
<feature type="domain" description="Radical SAM core" evidence="17">
    <location>
        <begin position="172"/>
        <end position="406"/>
    </location>
</feature>
<dbReference type="InterPro" id="IPR002792">
    <property type="entry name" value="TRAM_dom"/>
</dbReference>
<dbReference type="PROSITE" id="PS51918">
    <property type="entry name" value="RADICAL_SAM"/>
    <property type="match status" value="1"/>
</dbReference>
<evidence type="ECO:0000256" key="13">
    <source>
        <dbReference type="HAMAP-Rule" id="MF_01864"/>
    </source>
</evidence>
<dbReference type="STRING" id="980251.GCA_001642875_03671"/>
<dbReference type="Proteomes" id="UP000322214">
    <property type="component" value="Chromosome"/>
</dbReference>
<keyword evidence="19" id="KW-1185">Reference proteome</keyword>
<dbReference type="SMART" id="SM00729">
    <property type="entry name" value="Elp3"/>
    <property type="match status" value="1"/>
</dbReference>
<evidence type="ECO:0000256" key="3">
    <source>
        <dbReference type="ARBA" id="ARBA00022490"/>
    </source>
</evidence>
<keyword evidence="8 13" id="KW-0411">Iron-sulfur</keyword>
<sequence>MATDSPQTETETTVETTPVHRLYIDTVGCQMNVLDSEMVVADLRRQGYELAGSIAEADTVLFNTCSVREQAENKTYSALGRLKDEKKKHPDKIIGVMGCMAQKDQKLIFKKAPFVDIVVGPGQLKEIPGLIEKARTEGGQHTAVGLGRKDGKLDIIKRSHETFDPLRDPSMRPTPFQAYLRIQIGCDKFCTYCIVPMTRGPEQGRDPQQIYDEAVLLAEQGAKEITLLGQTVNSYKHVAEDKTVTKLADLLHKLHDIEGIERIKFVTSYPKDMTYDLLYAIRDLKKCSPYLHVPLQSGSDAVLKRMKRGYTVADYRDMMSRIHEVLGERAAISSDFIVGFCGETEEEFQETIKLVEECRFKNSFIFKYSERPGTKASDHLPDDIPFEVKKRRNNELLEVQNRISEEDNNKFMGRTVDVLVEGRSKRSDNPVNQIDGNTDAGLPGSGPVQLTGRTHCDRIVVFDGNERLAGTVVPVGIYDVSGQTLFGTIVTDHVDNASIVKLT</sequence>
<dbReference type="PROSITE" id="PS50926">
    <property type="entry name" value="TRAM"/>
    <property type="match status" value="1"/>
</dbReference>
<keyword evidence="3 13" id="KW-0963">Cytoplasm</keyword>
<evidence type="ECO:0000256" key="2">
    <source>
        <dbReference type="ARBA" id="ARBA00022485"/>
    </source>
</evidence>
<dbReference type="InterPro" id="IPR058240">
    <property type="entry name" value="rSAM_sf"/>
</dbReference>
<dbReference type="InterPro" id="IPR020612">
    <property type="entry name" value="Methylthiotransferase_CS"/>
</dbReference>
<dbReference type="SFLD" id="SFLDG01082">
    <property type="entry name" value="B12-binding_domain_containing"/>
    <property type="match status" value="1"/>
</dbReference>
<dbReference type="NCBIfam" id="TIGR00089">
    <property type="entry name" value="MiaB/RimO family radical SAM methylthiotransferase"/>
    <property type="match status" value="1"/>
</dbReference>
<keyword evidence="4 13" id="KW-0808">Transferase</keyword>
<evidence type="ECO:0000256" key="4">
    <source>
        <dbReference type="ARBA" id="ARBA00022679"/>
    </source>
</evidence>
<keyword evidence="13" id="KW-0819">tRNA processing</keyword>
<dbReference type="PROSITE" id="PS51449">
    <property type="entry name" value="MTTASE_N"/>
    <property type="match status" value="1"/>
</dbReference>
<dbReference type="InterPro" id="IPR023404">
    <property type="entry name" value="rSAM_horseshoe"/>
</dbReference>
<dbReference type="AlphaFoldDB" id="A0A5B9PAV3"/>
<keyword evidence="7 13" id="KW-0408">Iron</keyword>
<dbReference type="GO" id="GO:0005829">
    <property type="term" value="C:cytosol"/>
    <property type="evidence" value="ECO:0007669"/>
    <property type="project" value="TreeGrafter"/>
</dbReference>
<dbReference type="SFLD" id="SFLDG01061">
    <property type="entry name" value="methylthiotransferase"/>
    <property type="match status" value="1"/>
</dbReference>
<feature type="binding site" evidence="13">
    <location>
        <position position="65"/>
    </location>
    <ligand>
        <name>[4Fe-4S] cluster</name>
        <dbReference type="ChEBI" id="CHEBI:49883"/>
        <label>1</label>
    </ligand>
</feature>
<dbReference type="GO" id="GO:0035597">
    <property type="term" value="F:tRNA-2-methylthio-N(6)-dimethylallyladenosine(37) synthase activity"/>
    <property type="evidence" value="ECO:0007669"/>
    <property type="project" value="UniProtKB-EC"/>
</dbReference>
<evidence type="ECO:0000256" key="12">
    <source>
        <dbReference type="ARBA" id="ARBA00081141"/>
    </source>
</evidence>
<evidence type="ECO:0000313" key="19">
    <source>
        <dbReference type="Proteomes" id="UP000322214"/>
    </source>
</evidence>
<dbReference type="GO" id="GO:0051539">
    <property type="term" value="F:4 iron, 4 sulfur cluster binding"/>
    <property type="evidence" value="ECO:0007669"/>
    <property type="project" value="UniProtKB-UniRule"/>
</dbReference>
<feature type="binding site" evidence="13">
    <location>
        <position position="190"/>
    </location>
    <ligand>
        <name>[4Fe-4S] cluster</name>
        <dbReference type="ChEBI" id="CHEBI:49883"/>
        <label>2</label>
        <note>4Fe-4S-S-AdoMet</note>
    </ligand>
</feature>
<dbReference type="PANTHER" id="PTHR43020">
    <property type="entry name" value="CDK5 REGULATORY SUBUNIT-ASSOCIATED PROTEIN 1"/>
    <property type="match status" value="1"/>
</dbReference>
<evidence type="ECO:0000256" key="9">
    <source>
        <dbReference type="ARBA" id="ARBA00033765"/>
    </source>
</evidence>
<feature type="binding site" evidence="13">
    <location>
        <position position="193"/>
    </location>
    <ligand>
        <name>[4Fe-4S] cluster</name>
        <dbReference type="ChEBI" id="CHEBI:49883"/>
        <label>2</label>
        <note>4Fe-4S-S-AdoMet</note>
    </ligand>
</feature>
<dbReference type="Pfam" id="PF00919">
    <property type="entry name" value="UPF0004"/>
    <property type="match status" value="1"/>
</dbReference>
<dbReference type="SUPFAM" id="SSF102114">
    <property type="entry name" value="Radical SAM enzymes"/>
    <property type="match status" value="1"/>
</dbReference>
<dbReference type="Gene3D" id="3.40.50.12160">
    <property type="entry name" value="Methylthiotransferase, N-terminal domain"/>
    <property type="match status" value="1"/>
</dbReference>
<dbReference type="InterPro" id="IPR006638">
    <property type="entry name" value="Elp3/MiaA/NifB-like_rSAM"/>
</dbReference>
<dbReference type="InterPro" id="IPR013848">
    <property type="entry name" value="Methylthiotransferase_N"/>
</dbReference>
<dbReference type="PANTHER" id="PTHR43020:SF2">
    <property type="entry name" value="MITOCHONDRIAL TRNA METHYLTHIOTRANSFERASE CDK5RAP1"/>
    <property type="match status" value="1"/>
</dbReference>
<evidence type="ECO:0000259" key="15">
    <source>
        <dbReference type="PROSITE" id="PS50926"/>
    </source>
</evidence>
<dbReference type="SFLD" id="SFLDF00273">
    <property type="entry name" value="(dimethylallyl)adenosine_tRNA"/>
    <property type="match status" value="1"/>
</dbReference>
<feature type="binding site" evidence="13">
    <location>
        <position position="99"/>
    </location>
    <ligand>
        <name>[4Fe-4S] cluster</name>
        <dbReference type="ChEBI" id="CHEBI:49883"/>
        <label>1</label>
    </ligand>
</feature>
<dbReference type="PROSITE" id="PS01278">
    <property type="entry name" value="MTTASE_RADICAL"/>
    <property type="match status" value="1"/>
</dbReference>
<feature type="binding site" evidence="13">
    <location>
        <position position="186"/>
    </location>
    <ligand>
        <name>[4Fe-4S] cluster</name>
        <dbReference type="ChEBI" id="CHEBI:49883"/>
        <label>2</label>
        <note>4Fe-4S-S-AdoMet</note>
    </ligand>
</feature>
<dbReference type="InterPro" id="IPR006463">
    <property type="entry name" value="MiaB_methiolase"/>
</dbReference>
<dbReference type="EC" id="2.8.4.3" evidence="9 13"/>